<proteinExistence type="predicted"/>
<reference evidence="1" key="2">
    <citation type="submission" date="2017-11" db="EMBL/GenBank/DDBJ databases">
        <title>Coralsnake Venomics: Analyses of Venom Gland Transcriptomes and Proteomes of Six Brazilian Taxa.</title>
        <authorList>
            <person name="Aird S.D."/>
            <person name="Jorge da Silva N."/>
            <person name="Qiu L."/>
            <person name="Villar-Briones A."/>
            <person name="Aparecida-Saddi V."/>
            <person name="Campos-Telles M.P."/>
            <person name="Grau M."/>
            <person name="Mikheyev A.S."/>
        </authorList>
    </citation>
    <scope>NUCLEOTIDE SEQUENCE</scope>
    <source>
        <tissue evidence="1">Venom_gland</tissue>
    </source>
</reference>
<accession>A0A2D4FG24</accession>
<protein>
    <submittedName>
        <fullName evidence="1">Uncharacterized protein</fullName>
    </submittedName>
</protein>
<evidence type="ECO:0000313" key="1">
    <source>
        <dbReference type="EMBL" id="LAA46454.1"/>
    </source>
</evidence>
<reference evidence="1" key="1">
    <citation type="submission" date="2017-07" db="EMBL/GenBank/DDBJ databases">
        <authorList>
            <person name="Mikheyev A."/>
            <person name="Grau M."/>
        </authorList>
    </citation>
    <scope>NUCLEOTIDE SEQUENCE</scope>
    <source>
        <tissue evidence="1">Venom_gland</tissue>
    </source>
</reference>
<dbReference type="EMBL" id="IACJ01061574">
    <property type="protein sequence ID" value="LAA46454.1"/>
    <property type="molecule type" value="Transcribed_RNA"/>
</dbReference>
<dbReference type="AlphaFoldDB" id="A0A2D4FG24"/>
<sequence>MSCYMKSMAFWISSGGREPQHYNTTNPLLKAGQTKNGRKIQNHPESVLHFLSIGDFFKKCVNFGTMILPYPPQVTGAKKTNKPKTPSFLSHQKGPSEIVVEARSNSINQKEGLMTNPLGTREALLPSFQIM</sequence>
<organism evidence="1">
    <name type="scientific">Micrurus corallinus</name>
    <name type="common">Brazilian coral snake</name>
    <dbReference type="NCBI Taxonomy" id="54390"/>
    <lineage>
        <taxon>Eukaryota</taxon>
        <taxon>Metazoa</taxon>
        <taxon>Chordata</taxon>
        <taxon>Craniata</taxon>
        <taxon>Vertebrata</taxon>
        <taxon>Euteleostomi</taxon>
        <taxon>Lepidosauria</taxon>
        <taxon>Squamata</taxon>
        <taxon>Bifurcata</taxon>
        <taxon>Unidentata</taxon>
        <taxon>Episquamata</taxon>
        <taxon>Toxicofera</taxon>
        <taxon>Serpentes</taxon>
        <taxon>Colubroidea</taxon>
        <taxon>Elapidae</taxon>
        <taxon>Elapinae</taxon>
        <taxon>Micrurus</taxon>
    </lineage>
</organism>
<name>A0A2D4FG24_MICCO</name>